<dbReference type="InParanoid" id="A0A0C3BKE5"/>
<reference evidence="2" key="2">
    <citation type="submission" date="2015-01" db="EMBL/GenBank/DDBJ databases">
        <title>Evolutionary Origins and Diversification of the Mycorrhizal Mutualists.</title>
        <authorList>
            <consortium name="DOE Joint Genome Institute"/>
            <consortium name="Mycorrhizal Genomics Consortium"/>
            <person name="Kohler A."/>
            <person name="Kuo A."/>
            <person name="Nagy L.G."/>
            <person name="Floudas D."/>
            <person name="Copeland A."/>
            <person name="Barry K.W."/>
            <person name="Cichocki N."/>
            <person name="Veneault-Fourrey C."/>
            <person name="LaButti K."/>
            <person name="Lindquist E.A."/>
            <person name="Lipzen A."/>
            <person name="Lundell T."/>
            <person name="Morin E."/>
            <person name="Murat C."/>
            <person name="Riley R."/>
            <person name="Ohm R."/>
            <person name="Sun H."/>
            <person name="Tunlid A."/>
            <person name="Henrissat B."/>
            <person name="Grigoriev I.V."/>
            <person name="Hibbett D.S."/>
            <person name="Martin F."/>
        </authorList>
    </citation>
    <scope>NUCLEOTIDE SEQUENCE [LARGE SCALE GENOMIC DNA]</scope>
    <source>
        <strain evidence="2">F 1598</strain>
    </source>
</reference>
<keyword evidence="2" id="KW-1185">Reference proteome</keyword>
<name>A0A0C3BKE5_PILCF</name>
<proteinExistence type="predicted"/>
<gene>
    <name evidence="1" type="ORF">PILCRDRAFT_290182</name>
</gene>
<sequence length="136" mass="15149">MSEETRSISLLIIPQVRTLKKWTKISLCPYISLPLCCYLLTLVPLSKENPNIDPELHKYLPPVKFSLKVVMSTTSLVTTNITAAAAYLAEIPQTLKSIESISLERTSFRYSFFSDEDAKPCVSPIAACPACFHVLP</sequence>
<evidence type="ECO:0000313" key="2">
    <source>
        <dbReference type="Proteomes" id="UP000054166"/>
    </source>
</evidence>
<accession>A0A0C3BKE5</accession>
<organism evidence="1 2">
    <name type="scientific">Piloderma croceum (strain F 1598)</name>
    <dbReference type="NCBI Taxonomy" id="765440"/>
    <lineage>
        <taxon>Eukaryota</taxon>
        <taxon>Fungi</taxon>
        <taxon>Dikarya</taxon>
        <taxon>Basidiomycota</taxon>
        <taxon>Agaricomycotina</taxon>
        <taxon>Agaricomycetes</taxon>
        <taxon>Agaricomycetidae</taxon>
        <taxon>Atheliales</taxon>
        <taxon>Atheliaceae</taxon>
        <taxon>Piloderma</taxon>
    </lineage>
</organism>
<dbReference type="Proteomes" id="UP000054166">
    <property type="component" value="Unassembled WGS sequence"/>
</dbReference>
<protein>
    <submittedName>
        <fullName evidence="1">Uncharacterized protein</fullName>
    </submittedName>
</protein>
<reference evidence="1 2" key="1">
    <citation type="submission" date="2014-04" db="EMBL/GenBank/DDBJ databases">
        <authorList>
            <consortium name="DOE Joint Genome Institute"/>
            <person name="Kuo A."/>
            <person name="Tarkka M."/>
            <person name="Buscot F."/>
            <person name="Kohler A."/>
            <person name="Nagy L.G."/>
            <person name="Floudas D."/>
            <person name="Copeland A."/>
            <person name="Barry K.W."/>
            <person name="Cichocki N."/>
            <person name="Veneault-Fourrey C."/>
            <person name="LaButti K."/>
            <person name="Lindquist E.A."/>
            <person name="Lipzen A."/>
            <person name="Lundell T."/>
            <person name="Morin E."/>
            <person name="Murat C."/>
            <person name="Sun H."/>
            <person name="Tunlid A."/>
            <person name="Henrissat B."/>
            <person name="Grigoriev I.V."/>
            <person name="Hibbett D.S."/>
            <person name="Martin F."/>
            <person name="Nordberg H.P."/>
            <person name="Cantor M.N."/>
            <person name="Hua S.X."/>
        </authorList>
    </citation>
    <scope>NUCLEOTIDE SEQUENCE [LARGE SCALE GENOMIC DNA]</scope>
    <source>
        <strain evidence="1 2">F 1598</strain>
    </source>
</reference>
<dbReference type="HOGENOM" id="CLU_1876194_0_0_1"/>
<evidence type="ECO:0000313" key="1">
    <source>
        <dbReference type="EMBL" id="KIM86868.1"/>
    </source>
</evidence>
<dbReference type="AlphaFoldDB" id="A0A0C3BKE5"/>
<dbReference type="EMBL" id="KN832980">
    <property type="protein sequence ID" value="KIM86868.1"/>
    <property type="molecule type" value="Genomic_DNA"/>
</dbReference>